<proteinExistence type="evidence at transcript level"/>
<dbReference type="AlphaFoldDB" id="A0A8F3BYU2"/>
<dbReference type="GO" id="GO:0004867">
    <property type="term" value="F:serine-type endopeptidase inhibitor activity"/>
    <property type="evidence" value="ECO:0007669"/>
    <property type="project" value="InterPro"/>
</dbReference>
<dbReference type="GO" id="GO:0005615">
    <property type="term" value="C:extracellular space"/>
    <property type="evidence" value="ECO:0007669"/>
    <property type="project" value="InterPro"/>
</dbReference>
<evidence type="ECO:0000259" key="3">
    <source>
        <dbReference type="SMART" id="SM00093"/>
    </source>
</evidence>
<name>A0A8F3BYU2_PLADU</name>
<dbReference type="CDD" id="cd19590">
    <property type="entry name" value="serpin_thermopin-like"/>
    <property type="match status" value="1"/>
</dbReference>
<evidence type="ECO:0000313" key="4">
    <source>
        <dbReference type="EMBL" id="QWX94540.1"/>
    </source>
</evidence>
<dbReference type="SUPFAM" id="SSF56574">
    <property type="entry name" value="Serpins"/>
    <property type="match status" value="1"/>
</dbReference>
<comment type="similarity">
    <text evidence="1 2">Belongs to the serpin family.</text>
</comment>
<dbReference type="PANTHER" id="PTHR11461:SF211">
    <property type="entry name" value="GH10112P-RELATED"/>
    <property type="match status" value="1"/>
</dbReference>
<organism evidence="4">
    <name type="scientific">Platynereis dumerilii</name>
    <name type="common">Dumeril's clam worm</name>
    <dbReference type="NCBI Taxonomy" id="6359"/>
    <lineage>
        <taxon>Eukaryota</taxon>
        <taxon>Metazoa</taxon>
        <taxon>Spiralia</taxon>
        <taxon>Lophotrochozoa</taxon>
        <taxon>Annelida</taxon>
        <taxon>Polychaeta</taxon>
        <taxon>Errantia</taxon>
        <taxon>Phyllodocida</taxon>
        <taxon>Nereididae</taxon>
        <taxon>Platynereis</taxon>
    </lineage>
</organism>
<sequence>MSRLLHGLVKKQSQRSSTMASQVSSEVSSVVRASNAFAFAMYRELAKKEGDKNFFFSPMSITAALAMTHLGAAGNTAEEIKSALNAKDINDEDFHSAFSVLNEKLNTAEDSACILRMANRVFARKNFAVKETFSTATKKHYAAEAQVLDFAADSENSRTTINKWVEDQTNQKIQDLLQPGTINSMTAMVLVNAIYFKGSWLEQFDAKHTRKDNWTLPSKETTKADIMFKDDKFKLSMSNELQGAMYAEVPYKGKELSMGIVLPKKTEDLAAVQDNINVAAYEKMVSETNSMKMMLFMPKFKIETSASLKEMLQSLGISSAFESHADFTNIADASNLYLSEVVHKAFVEVNEEGTEAAAATAAMIALMSMPFEFKATHPFIFFIKDDATGAILFMGRVMNPNE</sequence>
<dbReference type="InterPro" id="IPR023796">
    <property type="entry name" value="Serpin_dom"/>
</dbReference>
<dbReference type="Gene3D" id="2.30.39.10">
    <property type="entry name" value="Alpha-1-antitrypsin, domain 1"/>
    <property type="match status" value="1"/>
</dbReference>
<protein>
    <submittedName>
        <fullName evidence="4">Serpin family B-like protein</fullName>
    </submittedName>
</protein>
<dbReference type="SMART" id="SM00093">
    <property type="entry name" value="SERPIN"/>
    <property type="match status" value="1"/>
</dbReference>
<reference evidence="4" key="1">
    <citation type="submission" date="2020-05" db="EMBL/GenBank/DDBJ databases">
        <title>R-opsin-dependent light modulation of neurons with a joint photo- and mechanosensory signature.</title>
        <authorList>
            <person name="Revilla-i-Domingo R."/>
            <person name="Babu Veedin Rajan V."/>
            <person name="Orel L."/>
            <person name="Smolka M."/>
            <person name="Farlik M."/>
            <person name="von Haeseler A."/>
            <person name="Lucas R."/>
            <person name="Raible F."/>
            <person name="Tessmar-Raible K."/>
        </authorList>
    </citation>
    <scope>NUCLEOTIDE SEQUENCE</scope>
</reference>
<feature type="domain" description="Serpin" evidence="3">
    <location>
        <begin position="39"/>
        <end position="400"/>
    </location>
</feature>
<dbReference type="InterPro" id="IPR042178">
    <property type="entry name" value="Serpin_sf_1"/>
</dbReference>
<accession>A0A8F3BYU2</accession>
<dbReference type="Pfam" id="PF00079">
    <property type="entry name" value="Serpin"/>
    <property type="match status" value="1"/>
</dbReference>
<dbReference type="InterPro" id="IPR036186">
    <property type="entry name" value="Serpin_sf"/>
</dbReference>
<dbReference type="FunFam" id="3.30.497.10:FF:000001">
    <property type="entry name" value="Serine protease inhibitor"/>
    <property type="match status" value="1"/>
</dbReference>
<dbReference type="InterPro" id="IPR000215">
    <property type="entry name" value="Serpin_fam"/>
</dbReference>
<evidence type="ECO:0000256" key="2">
    <source>
        <dbReference type="RuleBase" id="RU000411"/>
    </source>
</evidence>
<dbReference type="Gene3D" id="3.30.497.10">
    <property type="entry name" value="Antithrombin, subunit I, domain 2"/>
    <property type="match status" value="1"/>
</dbReference>
<dbReference type="PANTHER" id="PTHR11461">
    <property type="entry name" value="SERINE PROTEASE INHIBITOR, SERPIN"/>
    <property type="match status" value="1"/>
</dbReference>
<dbReference type="EMBL" id="MT444180">
    <property type="protein sequence ID" value="QWX94540.1"/>
    <property type="molecule type" value="mRNA"/>
</dbReference>
<dbReference type="InterPro" id="IPR042185">
    <property type="entry name" value="Serpin_sf_2"/>
</dbReference>
<evidence type="ECO:0000256" key="1">
    <source>
        <dbReference type="ARBA" id="ARBA00009500"/>
    </source>
</evidence>